<dbReference type="AlphaFoldDB" id="A0A7W9FQ66"/>
<dbReference type="PANTHER" id="PTHR30006">
    <property type="entry name" value="THIAMINE-BINDING PERIPLASMIC PROTEIN-RELATED"/>
    <property type="match status" value="1"/>
</dbReference>
<keyword evidence="1" id="KW-0732">Signal</keyword>
<dbReference type="SUPFAM" id="SSF53850">
    <property type="entry name" value="Periplasmic binding protein-like II"/>
    <property type="match status" value="1"/>
</dbReference>
<dbReference type="GO" id="GO:0030288">
    <property type="term" value="C:outer membrane-bounded periplasmic space"/>
    <property type="evidence" value="ECO:0007669"/>
    <property type="project" value="TreeGrafter"/>
</dbReference>
<dbReference type="GO" id="GO:0015888">
    <property type="term" value="P:thiamine transport"/>
    <property type="evidence" value="ECO:0007669"/>
    <property type="project" value="TreeGrafter"/>
</dbReference>
<evidence type="ECO:0000256" key="1">
    <source>
        <dbReference type="ARBA" id="ARBA00022729"/>
    </source>
</evidence>
<dbReference type="GO" id="GO:0030975">
    <property type="term" value="F:thiamine binding"/>
    <property type="evidence" value="ECO:0007669"/>
    <property type="project" value="TreeGrafter"/>
</dbReference>
<dbReference type="PANTHER" id="PTHR30006:SF2">
    <property type="entry name" value="ABC TRANSPORTER SUBSTRATE-BINDING PROTEIN"/>
    <property type="match status" value="1"/>
</dbReference>
<dbReference type="Gene3D" id="3.40.190.10">
    <property type="entry name" value="Periplasmic binding protein-like II"/>
    <property type="match status" value="2"/>
</dbReference>
<keyword evidence="2" id="KW-0574">Periplasm</keyword>
<dbReference type="PROSITE" id="PS51318">
    <property type="entry name" value="TAT"/>
    <property type="match status" value="1"/>
</dbReference>
<accession>A0A7W9FQ66</accession>
<protein>
    <submittedName>
        <fullName evidence="3">Putative spermidine/putrescine transport system substrate-binding protein</fullName>
    </submittedName>
</protein>
<dbReference type="InterPro" id="IPR006059">
    <property type="entry name" value="SBP"/>
</dbReference>
<name>A0A7W9FQ66_9HYPH</name>
<keyword evidence="4" id="KW-1185">Reference proteome</keyword>
<evidence type="ECO:0000313" key="3">
    <source>
        <dbReference type="EMBL" id="MBB5754849.1"/>
    </source>
</evidence>
<dbReference type="InterPro" id="IPR006311">
    <property type="entry name" value="TAT_signal"/>
</dbReference>
<reference evidence="3 4" key="1">
    <citation type="submission" date="2020-08" db="EMBL/GenBank/DDBJ databases">
        <title>Genomic Encyclopedia of Type Strains, Phase IV (KMG-IV): sequencing the most valuable type-strain genomes for metagenomic binning, comparative biology and taxonomic classification.</title>
        <authorList>
            <person name="Goeker M."/>
        </authorList>
    </citation>
    <scope>NUCLEOTIDE SEQUENCE [LARGE SCALE GENOMIC DNA]</scope>
    <source>
        <strain evidence="3 4">DSM 16268</strain>
    </source>
</reference>
<comment type="caution">
    <text evidence="3">The sequence shown here is derived from an EMBL/GenBank/DDBJ whole genome shotgun (WGS) entry which is preliminary data.</text>
</comment>
<dbReference type="EMBL" id="JACHOO010000010">
    <property type="protein sequence ID" value="MBB5754849.1"/>
    <property type="molecule type" value="Genomic_DNA"/>
</dbReference>
<proteinExistence type="predicted"/>
<evidence type="ECO:0000256" key="2">
    <source>
        <dbReference type="ARBA" id="ARBA00022764"/>
    </source>
</evidence>
<dbReference type="RefSeq" id="WP_183858275.1">
    <property type="nucleotide sequence ID" value="NZ_JACHOO010000010.1"/>
</dbReference>
<sequence length="396" mass="44152">MDKTTKDTDRLIRTIETMQARYAGGEMNRRTLLQGLFALGLSSTAVALVMSDKSVAHAAEGGPAEVLWDGKPFDAGGETVTIAHWGGEMEDFARKGIIDKFETDFNCKVVYDSNAPWFSKMSLAGPDNPPIDLYNGNLPEAINLEARGFFTSREELKANVPSLADMWPDIAFYGPGVIWALHVMGIAYRTDVITTPPNSLAELWNKKYENTRAIYGPINDLQAILFMSVSKIWGKDQYDMQTGFDKFVEGKPWIISPFTGETMNLMERGEVEIAWQTDGEALLQKERGLPIDWVAAKEVSPFNQMHSAVSKGSSPMKKKLAYALLEQYCSPAGQTMWSDALYFHPINLKATISPKMTQLGYKGTADDFAGLFMPDWRWYISNQSQIVDTLNAIFSS</sequence>
<dbReference type="Pfam" id="PF13416">
    <property type="entry name" value="SBP_bac_8"/>
    <property type="match status" value="1"/>
</dbReference>
<dbReference type="GO" id="GO:0030976">
    <property type="term" value="F:thiamine pyrophosphate binding"/>
    <property type="evidence" value="ECO:0007669"/>
    <property type="project" value="TreeGrafter"/>
</dbReference>
<dbReference type="Proteomes" id="UP000523821">
    <property type="component" value="Unassembled WGS sequence"/>
</dbReference>
<evidence type="ECO:0000313" key="4">
    <source>
        <dbReference type="Proteomes" id="UP000523821"/>
    </source>
</evidence>
<organism evidence="3 4">
    <name type="scientific">Prosthecomicrobium pneumaticum</name>
    <dbReference type="NCBI Taxonomy" id="81895"/>
    <lineage>
        <taxon>Bacteria</taxon>
        <taxon>Pseudomonadati</taxon>
        <taxon>Pseudomonadota</taxon>
        <taxon>Alphaproteobacteria</taxon>
        <taxon>Hyphomicrobiales</taxon>
        <taxon>Kaistiaceae</taxon>
        <taxon>Prosthecomicrobium</taxon>
    </lineage>
</organism>
<gene>
    <name evidence="3" type="ORF">GGQ63_003941</name>
</gene>